<dbReference type="InterPro" id="IPR057326">
    <property type="entry name" value="KR_dom"/>
</dbReference>
<organism evidence="2 3">
    <name type="scientific">Bimuria novae-zelandiae CBS 107.79</name>
    <dbReference type="NCBI Taxonomy" id="1447943"/>
    <lineage>
        <taxon>Eukaryota</taxon>
        <taxon>Fungi</taxon>
        <taxon>Dikarya</taxon>
        <taxon>Ascomycota</taxon>
        <taxon>Pezizomycotina</taxon>
        <taxon>Dothideomycetes</taxon>
        <taxon>Pleosporomycetidae</taxon>
        <taxon>Pleosporales</taxon>
        <taxon>Massarineae</taxon>
        <taxon>Didymosphaeriaceae</taxon>
        <taxon>Bimuria</taxon>
    </lineage>
</organism>
<dbReference type="InterPro" id="IPR050091">
    <property type="entry name" value="PKS_NRPS_Biosynth_Enz"/>
</dbReference>
<dbReference type="OrthoDB" id="3944235at2759"/>
<dbReference type="GO" id="GO:0044550">
    <property type="term" value="P:secondary metabolite biosynthetic process"/>
    <property type="evidence" value="ECO:0007669"/>
    <property type="project" value="TreeGrafter"/>
</dbReference>
<dbReference type="SMART" id="SM00822">
    <property type="entry name" value="PKS_KR"/>
    <property type="match status" value="1"/>
</dbReference>
<dbReference type="InterPro" id="IPR036291">
    <property type="entry name" value="NAD(P)-bd_dom_sf"/>
</dbReference>
<dbReference type="PANTHER" id="PTHR43775">
    <property type="entry name" value="FATTY ACID SYNTHASE"/>
    <property type="match status" value="1"/>
</dbReference>
<dbReference type="Pfam" id="PF08659">
    <property type="entry name" value="KR"/>
    <property type="match status" value="1"/>
</dbReference>
<evidence type="ECO:0000313" key="3">
    <source>
        <dbReference type="Proteomes" id="UP000800036"/>
    </source>
</evidence>
<proteinExistence type="predicted"/>
<dbReference type="PANTHER" id="PTHR43775:SF50">
    <property type="entry name" value="HIGHLY REDUCING POLYKETIDE SYNTHASE SRDA"/>
    <property type="match status" value="1"/>
</dbReference>
<dbReference type="SUPFAM" id="SSF51735">
    <property type="entry name" value="NAD(P)-binding Rossmann-fold domains"/>
    <property type="match status" value="1"/>
</dbReference>
<dbReference type="GO" id="GO:0006633">
    <property type="term" value="P:fatty acid biosynthetic process"/>
    <property type="evidence" value="ECO:0007669"/>
    <property type="project" value="TreeGrafter"/>
</dbReference>
<gene>
    <name evidence="2" type="ORF">BU23DRAFT_446081</name>
</gene>
<sequence length="153" mass="16794">MQDRVFTSLTFEEWSRVLYAKCTGTVNLHEATLHLPLDFFIMTTSISNHVGHMTQVAYSAANNFQDAFAQYRNRLGLPACASALGLVTEISDSGNATSSPQAMTRINLYGTGEHDFLRIIEAAYLSDPPSTNLITCLEPCRILDTERASSQGA</sequence>
<feature type="domain" description="Ketoreductase" evidence="1">
    <location>
        <begin position="1"/>
        <end position="93"/>
    </location>
</feature>
<protein>
    <submittedName>
        <fullName evidence="2">KR-domain-containing protein</fullName>
    </submittedName>
</protein>
<accession>A0A6A5VVX6</accession>
<name>A0A6A5VVX6_9PLEO</name>
<evidence type="ECO:0000259" key="1">
    <source>
        <dbReference type="SMART" id="SM00822"/>
    </source>
</evidence>
<dbReference type="EMBL" id="ML976657">
    <property type="protein sequence ID" value="KAF1979892.1"/>
    <property type="molecule type" value="Genomic_DNA"/>
</dbReference>
<dbReference type="AlphaFoldDB" id="A0A6A5VVX6"/>
<dbReference type="Proteomes" id="UP000800036">
    <property type="component" value="Unassembled WGS sequence"/>
</dbReference>
<dbReference type="InterPro" id="IPR013968">
    <property type="entry name" value="PKS_KR"/>
</dbReference>
<dbReference type="Gene3D" id="3.40.50.720">
    <property type="entry name" value="NAD(P)-binding Rossmann-like Domain"/>
    <property type="match status" value="1"/>
</dbReference>
<dbReference type="GO" id="GO:0004312">
    <property type="term" value="F:fatty acid synthase activity"/>
    <property type="evidence" value="ECO:0007669"/>
    <property type="project" value="TreeGrafter"/>
</dbReference>
<evidence type="ECO:0000313" key="2">
    <source>
        <dbReference type="EMBL" id="KAF1979892.1"/>
    </source>
</evidence>
<keyword evidence="3" id="KW-1185">Reference proteome</keyword>
<reference evidence="2" key="1">
    <citation type="journal article" date="2020" name="Stud. Mycol.">
        <title>101 Dothideomycetes genomes: a test case for predicting lifestyles and emergence of pathogens.</title>
        <authorList>
            <person name="Haridas S."/>
            <person name="Albert R."/>
            <person name="Binder M."/>
            <person name="Bloem J."/>
            <person name="Labutti K."/>
            <person name="Salamov A."/>
            <person name="Andreopoulos B."/>
            <person name="Baker S."/>
            <person name="Barry K."/>
            <person name="Bills G."/>
            <person name="Bluhm B."/>
            <person name="Cannon C."/>
            <person name="Castanera R."/>
            <person name="Culley D."/>
            <person name="Daum C."/>
            <person name="Ezra D."/>
            <person name="Gonzalez J."/>
            <person name="Henrissat B."/>
            <person name="Kuo A."/>
            <person name="Liang C."/>
            <person name="Lipzen A."/>
            <person name="Lutzoni F."/>
            <person name="Magnuson J."/>
            <person name="Mondo S."/>
            <person name="Nolan M."/>
            <person name="Ohm R."/>
            <person name="Pangilinan J."/>
            <person name="Park H.-J."/>
            <person name="Ramirez L."/>
            <person name="Alfaro M."/>
            <person name="Sun H."/>
            <person name="Tritt A."/>
            <person name="Yoshinaga Y."/>
            <person name="Zwiers L.-H."/>
            <person name="Turgeon B."/>
            <person name="Goodwin S."/>
            <person name="Spatafora J."/>
            <person name="Crous P."/>
            <person name="Grigoriev I."/>
        </authorList>
    </citation>
    <scope>NUCLEOTIDE SEQUENCE</scope>
    <source>
        <strain evidence="2">CBS 107.79</strain>
    </source>
</reference>